<accession>A0A1M5DU66</accession>
<dbReference type="RefSeq" id="WP_062179800.1">
    <property type="nucleotide sequence ID" value="NZ_BBXL01000008.1"/>
</dbReference>
<sequence>MTNSEIKVGYLISYDYEYIKNSLPLIYDDVEYIAIAVDINRRTWIGKPFEIPEEFFQWLKDFDTQKKIHLYEDDFCDLNLTSMQCETRERNMLSQFMGEGGWHVQIDADEYFIDFKSFKEYISKHMNYDVEQVLLAPFYTIYKEDDNGFYVVKEAEEYVPVAFNNPKFIRARYTECKNTHVVPSPILHQSWAKDVEQIKKKIENWGHKDDFDTEKYFQLWNFVDSYTYKHLKNLHPLAENGWRSLEYVQTTQIPELIEILKKEEAEKMLVEQEQQELKPSDFIPPIHYRIKRFLKRKFRLK</sequence>
<reference evidence="2" key="1">
    <citation type="submission" date="2016-11" db="EMBL/GenBank/DDBJ databases">
        <authorList>
            <person name="Varghese N."/>
            <person name="Submissions S."/>
        </authorList>
    </citation>
    <scope>NUCLEOTIDE SEQUENCE [LARGE SCALE GENOMIC DNA]</scope>
    <source>
        <strain evidence="2">DSM 27370</strain>
    </source>
</reference>
<evidence type="ECO:0008006" key="3">
    <source>
        <dbReference type="Google" id="ProtNLM"/>
    </source>
</evidence>
<keyword evidence="2" id="KW-1185">Reference proteome</keyword>
<evidence type="ECO:0000313" key="2">
    <source>
        <dbReference type="Proteomes" id="UP000184480"/>
    </source>
</evidence>
<dbReference type="Proteomes" id="UP000184480">
    <property type="component" value="Unassembled WGS sequence"/>
</dbReference>
<dbReference type="OrthoDB" id="745987at2"/>
<evidence type="ECO:0000313" key="1">
    <source>
        <dbReference type="EMBL" id="SHF70466.1"/>
    </source>
</evidence>
<organism evidence="1 2">
    <name type="scientific">Dysgonomonas macrotermitis</name>
    <dbReference type="NCBI Taxonomy" id="1346286"/>
    <lineage>
        <taxon>Bacteria</taxon>
        <taxon>Pseudomonadati</taxon>
        <taxon>Bacteroidota</taxon>
        <taxon>Bacteroidia</taxon>
        <taxon>Bacteroidales</taxon>
        <taxon>Dysgonomonadaceae</taxon>
        <taxon>Dysgonomonas</taxon>
    </lineage>
</organism>
<protein>
    <recommendedName>
        <fullName evidence="3">Glycosyl transferase family 2</fullName>
    </recommendedName>
</protein>
<dbReference type="AlphaFoldDB" id="A0A1M5DU66"/>
<proteinExistence type="predicted"/>
<name>A0A1M5DU66_9BACT</name>
<gene>
    <name evidence="1" type="ORF">SAMN05444362_10956</name>
</gene>
<dbReference type="EMBL" id="FQUC01000009">
    <property type="protein sequence ID" value="SHF70466.1"/>
    <property type="molecule type" value="Genomic_DNA"/>
</dbReference>
<dbReference type="STRING" id="1346286.SAMN05444362_10956"/>